<proteinExistence type="predicted"/>
<feature type="region of interest" description="Disordered" evidence="1">
    <location>
        <begin position="1"/>
        <end position="62"/>
    </location>
</feature>
<evidence type="ECO:0000256" key="1">
    <source>
        <dbReference type="SAM" id="MobiDB-lite"/>
    </source>
</evidence>
<name>A0AA88GZV8_NAELO</name>
<dbReference type="EMBL" id="PYSW02000001">
    <property type="protein sequence ID" value="KAG2394083.1"/>
    <property type="molecule type" value="Genomic_DNA"/>
</dbReference>
<feature type="compositionally biased region" description="Low complexity" evidence="1">
    <location>
        <begin position="245"/>
        <end position="259"/>
    </location>
</feature>
<feature type="region of interest" description="Disordered" evidence="1">
    <location>
        <begin position="235"/>
        <end position="262"/>
    </location>
</feature>
<feature type="region of interest" description="Disordered" evidence="1">
    <location>
        <begin position="77"/>
        <end position="108"/>
    </location>
</feature>
<comment type="caution">
    <text evidence="2">The sequence shown here is derived from an EMBL/GenBank/DDBJ whole genome shotgun (WGS) entry which is preliminary data.</text>
</comment>
<dbReference type="Proteomes" id="UP000816034">
    <property type="component" value="Unassembled WGS sequence"/>
</dbReference>
<evidence type="ECO:0000313" key="3">
    <source>
        <dbReference type="Proteomes" id="UP000816034"/>
    </source>
</evidence>
<feature type="compositionally biased region" description="Polar residues" evidence="1">
    <location>
        <begin position="77"/>
        <end position="92"/>
    </location>
</feature>
<organism evidence="2 3">
    <name type="scientific">Naegleria lovaniensis</name>
    <name type="common">Amoeba</name>
    <dbReference type="NCBI Taxonomy" id="51637"/>
    <lineage>
        <taxon>Eukaryota</taxon>
        <taxon>Discoba</taxon>
        <taxon>Heterolobosea</taxon>
        <taxon>Tetramitia</taxon>
        <taxon>Eutetramitia</taxon>
        <taxon>Vahlkampfiidae</taxon>
        <taxon>Naegleria</taxon>
    </lineage>
</organism>
<reference evidence="2 3" key="1">
    <citation type="journal article" date="2018" name="BMC Genomics">
        <title>The genome of Naegleria lovaniensis, the basis for a comparative approach to unravel pathogenicity factors of the human pathogenic amoeba N. fowleri.</title>
        <authorList>
            <person name="Liechti N."/>
            <person name="Schurch N."/>
            <person name="Bruggmann R."/>
            <person name="Wittwer M."/>
        </authorList>
    </citation>
    <scope>NUCLEOTIDE SEQUENCE [LARGE SCALE GENOMIC DNA]</scope>
    <source>
        <strain evidence="2 3">ATCC 30569</strain>
    </source>
</reference>
<feature type="compositionally biased region" description="Polar residues" evidence="1">
    <location>
        <begin position="29"/>
        <end position="50"/>
    </location>
</feature>
<dbReference type="RefSeq" id="XP_044555977.1">
    <property type="nucleotide sequence ID" value="XM_044693420.1"/>
</dbReference>
<sequence>MIPQRDIRTNNSSSPSSTRVAHLSKKFDSSPTQNESFTVTNSKSLSSAQHNNKRHTVSYSSNVNTAKNKIALFEKQSSIPQASTQKASSPSFQNPPPASVKNHSTMKHEVRKTIKSFEDLQSNDKSTSPSQHNTRHVKRHFKLHHHSQHADFNKRFQRILLKMESDMKQTDLFKEAFELHKRKSIMVTPTYKDMAESMSWTDTEENRLQQLLKLLREEEMKQLEQLESMIKQERQSMRLTTSPFSQSSPNLSKNSSNDNHTNLKNIHTDLILQKIKHEKKESIEQTLQQDQTKELTTTSQFQLVGKPLKERPLPETPIFMTSSPLLSSPRKASPQRSISDIETLIEEKKKRLTMNPNHVEALFEW</sequence>
<gene>
    <name evidence="2" type="ORF">C9374_003847</name>
</gene>
<accession>A0AA88GZV8</accession>
<dbReference type="GeneID" id="68096302"/>
<dbReference type="AlphaFoldDB" id="A0AA88GZV8"/>
<protein>
    <submittedName>
        <fullName evidence="2">Uncharacterized protein</fullName>
    </submittedName>
</protein>
<evidence type="ECO:0000313" key="2">
    <source>
        <dbReference type="EMBL" id="KAG2394083.1"/>
    </source>
</evidence>
<keyword evidence="3" id="KW-1185">Reference proteome</keyword>